<dbReference type="Gene3D" id="3.30.565.10">
    <property type="entry name" value="Histidine kinase-like ATPase, C-terminal domain"/>
    <property type="match status" value="1"/>
</dbReference>
<keyword evidence="3 8" id="KW-0597">Phosphoprotein</keyword>
<dbReference type="InterPro" id="IPR036641">
    <property type="entry name" value="HPT_dom_sf"/>
</dbReference>
<dbReference type="InterPro" id="IPR003661">
    <property type="entry name" value="HisK_dim/P_dom"/>
</dbReference>
<dbReference type="SMART" id="SM00387">
    <property type="entry name" value="HATPase_c"/>
    <property type="match status" value="1"/>
</dbReference>
<dbReference type="GO" id="GO:0009927">
    <property type="term" value="F:histidine phosphotransfer kinase activity"/>
    <property type="evidence" value="ECO:0007669"/>
    <property type="project" value="TreeGrafter"/>
</dbReference>
<dbReference type="InterPro" id="IPR011006">
    <property type="entry name" value="CheY-like_superfamily"/>
</dbReference>
<dbReference type="SUPFAM" id="SSF47384">
    <property type="entry name" value="Homodimeric domain of signal transducing histidine kinase"/>
    <property type="match status" value="1"/>
</dbReference>
<dbReference type="PANTHER" id="PTHR43047:SF72">
    <property type="entry name" value="OSMOSENSING HISTIDINE PROTEIN KINASE SLN1"/>
    <property type="match status" value="1"/>
</dbReference>
<evidence type="ECO:0000256" key="9">
    <source>
        <dbReference type="SAM" id="Phobius"/>
    </source>
</evidence>
<dbReference type="GO" id="GO:0005886">
    <property type="term" value="C:plasma membrane"/>
    <property type="evidence" value="ECO:0007669"/>
    <property type="project" value="TreeGrafter"/>
</dbReference>
<dbReference type="InterPro" id="IPR004358">
    <property type="entry name" value="Sig_transdc_His_kin-like_C"/>
</dbReference>
<dbReference type="RefSeq" id="WP_233480036.1">
    <property type="nucleotide sequence ID" value="NZ_CP013970.1"/>
</dbReference>
<dbReference type="InterPro" id="IPR036097">
    <property type="entry name" value="HisK_dim/P_sf"/>
</dbReference>
<evidence type="ECO:0000256" key="7">
    <source>
        <dbReference type="ARBA" id="ARBA00023012"/>
    </source>
</evidence>
<feature type="modified residue" description="4-aspartylphosphate" evidence="8">
    <location>
        <position position="870"/>
    </location>
</feature>
<dbReference type="EMBL" id="CP013970">
    <property type="protein sequence ID" value="AXF76980.1"/>
    <property type="molecule type" value="Genomic_DNA"/>
</dbReference>
<evidence type="ECO:0000256" key="8">
    <source>
        <dbReference type="PROSITE-ProRule" id="PRU00169"/>
    </source>
</evidence>
<dbReference type="SUPFAM" id="SSF52172">
    <property type="entry name" value="CheY-like"/>
    <property type="match status" value="1"/>
</dbReference>
<dbReference type="SUPFAM" id="SSF55874">
    <property type="entry name" value="ATPase domain of HSP90 chaperone/DNA topoisomerase II/histidine kinase"/>
    <property type="match status" value="1"/>
</dbReference>
<dbReference type="InterPro" id="IPR001638">
    <property type="entry name" value="Solute-binding_3/MltF_N"/>
</dbReference>
<keyword evidence="9" id="KW-1133">Transmembrane helix</keyword>
<gene>
    <name evidence="13" type="ORF">AV903_14570</name>
</gene>
<evidence type="ECO:0000259" key="11">
    <source>
        <dbReference type="PROSITE" id="PS50109"/>
    </source>
</evidence>
<keyword evidence="7" id="KW-0902">Two-component regulatory system</keyword>
<organism evidence="13 14">
    <name type="scientific">Erwinia tracheiphila</name>
    <dbReference type="NCBI Taxonomy" id="65700"/>
    <lineage>
        <taxon>Bacteria</taxon>
        <taxon>Pseudomonadati</taxon>
        <taxon>Pseudomonadota</taxon>
        <taxon>Gammaproteobacteria</taxon>
        <taxon>Enterobacterales</taxon>
        <taxon>Erwiniaceae</taxon>
        <taxon>Erwinia</taxon>
    </lineage>
</organism>
<dbReference type="SMART" id="SM00448">
    <property type="entry name" value="REC"/>
    <property type="match status" value="1"/>
</dbReference>
<evidence type="ECO:0000256" key="1">
    <source>
        <dbReference type="ARBA" id="ARBA00000085"/>
    </source>
</evidence>
<evidence type="ECO:0000256" key="4">
    <source>
        <dbReference type="ARBA" id="ARBA00022679"/>
    </source>
</evidence>
<dbReference type="InterPro" id="IPR036890">
    <property type="entry name" value="HATPase_C_sf"/>
</dbReference>
<dbReference type="PROSITE" id="PS50110">
    <property type="entry name" value="RESPONSE_REGULATORY"/>
    <property type="match status" value="1"/>
</dbReference>
<dbReference type="Pfam" id="PF00072">
    <property type="entry name" value="Response_reg"/>
    <property type="match status" value="1"/>
</dbReference>
<dbReference type="SMART" id="SM00388">
    <property type="entry name" value="HisKA"/>
    <property type="match status" value="1"/>
</dbReference>
<dbReference type="SMART" id="SM00062">
    <property type="entry name" value="PBPb"/>
    <property type="match status" value="2"/>
</dbReference>
<keyword evidence="9" id="KW-0472">Membrane</keyword>
<dbReference type="GO" id="GO:0000155">
    <property type="term" value="F:phosphorelay sensor kinase activity"/>
    <property type="evidence" value="ECO:0007669"/>
    <property type="project" value="InterPro"/>
</dbReference>
<accession>A0A345CU63</accession>
<sequence length="1050" mass="115554">MRILSGLLLLLVAFMAQGATAQEPLKLLSRSMETIADPGLSASEWRWLREHRKIRLAVWLPMSPPYDITTGLNDYGGINADFIGLAADNLGVEIEVIRYPNYHAALEALRAGEADFIAQASDNQHNQGLILSHPYSPNAAVEVVNNEATQDDAVRKIAIAPGYDPQRVLQRYPNAEIVPFYSPRHALEALAFRKIDLFFCDGVTARYLVNQSNISNLLIRSLAPPFPVSGFSFAAMPKMQMWVRVLNNFLAALPESASVEIHRRWNGGIPLSLSEQKPVFTSLENKWIDEHKRIRVAVAEDNPPIAFFDDGGQMRGIIADVLTALQLRTGFTFVIQRFPTQRAALASVKAGKSDLVAGVTQGDIWRTDLLTTRTWLYNSWVMVGQVHSVPGAVSPGVLSLDGQSPEEWLRKQSGGQTEKVDTWRQGLNRIVHSKDRMMAMPLIVANTLLANKAYAVLHILGSIDIDPMRFSFGASRQSWPLITIINKALINIPPEDLHALTRGGNAGNSFTSTGPKQVALSTVVTVGLAITVLLCLAAAWAYRRHLRVQQRMLKIMSAQRQSRNLAHRASRAKSVFLTTMSHEIRTPIGAIMGMLELVMKRPGDTQQNRQSVQVAWDAAQALLLLIGNILDVSRIESGRLVLRPERASLRKLIEEPAMLFEGMAAQKGLAFVLERDAELQEDVLVDRSRFRQILVNIVGNAIKFTERGQITLSVQLDGRDEGYLLLRITVVDTGEGIDEATRQRLFQPFAQGNTPNVVQGSGLGLYICRTLTMMMGGSLAIHSEPGHGTTVTVSLKLPVMAERQDVPDIQPASPLSRLSLRVLIVDDNPVGRMVLSQQLSWLGHRAIGADSSASALEALKHAQPDAVITDCNMPGMSGFELTQLIRAHYPDIAVFGATADAREIVRERAREAGMRDCLFKPVTLTMLAELLAPLKGSVPVAEEPQDSLACNLPPELLEGDNLPLFLSLQISVIDESLAHLRAWLVAPETSLRETLHKLRSGLALLGVPALIARCEAQEATPDRGGIHQLLAELEQLRAALQRWHDSGRQP</sequence>
<evidence type="ECO:0000313" key="14">
    <source>
        <dbReference type="Proteomes" id="UP000264980"/>
    </source>
</evidence>
<dbReference type="SUPFAM" id="SSF47226">
    <property type="entry name" value="Histidine-containing phosphotransfer domain, HPT domain"/>
    <property type="match status" value="1"/>
</dbReference>
<dbReference type="Pfam" id="PF00497">
    <property type="entry name" value="SBP_bac_3"/>
    <property type="match status" value="2"/>
</dbReference>
<dbReference type="Gene3D" id="1.10.287.130">
    <property type="match status" value="1"/>
</dbReference>
<dbReference type="CDD" id="cd16922">
    <property type="entry name" value="HATPase_EvgS-ArcB-TorS-like"/>
    <property type="match status" value="1"/>
</dbReference>
<keyword evidence="9" id="KW-0812">Transmembrane</keyword>
<dbReference type="AlphaFoldDB" id="A0A345CU63"/>
<name>A0A345CU63_9GAMM</name>
<feature type="domain" description="Response regulatory" evidence="12">
    <location>
        <begin position="821"/>
        <end position="935"/>
    </location>
</feature>
<reference evidence="14" key="1">
    <citation type="submission" date="2016-01" db="EMBL/GenBank/DDBJ databases">
        <authorList>
            <person name="Shapiro L."/>
        </authorList>
    </citation>
    <scope>NUCLEOTIDE SEQUENCE [LARGE SCALE GENOMIC DNA]</scope>
    <source>
        <strain evidence="14">MDcuke</strain>
    </source>
</reference>
<dbReference type="SUPFAM" id="SSF53850">
    <property type="entry name" value="Periplasmic binding protein-like II"/>
    <property type="match status" value="2"/>
</dbReference>
<dbReference type="Gene3D" id="3.40.190.10">
    <property type="entry name" value="Periplasmic binding protein-like II"/>
    <property type="match status" value="4"/>
</dbReference>
<dbReference type="Gene3D" id="3.40.50.2300">
    <property type="match status" value="1"/>
</dbReference>
<keyword evidence="6" id="KW-0418">Kinase</keyword>
<evidence type="ECO:0000313" key="13">
    <source>
        <dbReference type="EMBL" id="AXF76980.1"/>
    </source>
</evidence>
<dbReference type="Pfam" id="PF00512">
    <property type="entry name" value="HisKA"/>
    <property type="match status" value="1"/>
</dbReference>
<dbReference type="InterPro" id="IPR049870">
    <property type="entry name" value="BvgS-like_periplasmic1"/>
</dbReference>
<proteinExistence type="predicted"/>
<dbReference type="Proteomes" id="UP000264980">
    <property type="component" value="Chromosome"/>
</dbReference>
<feature type="transmembrane region" description="Helical" evidence="9">
    <location>
        <begin position="518"/>
        <end position="542"/>
    </location>
</feature>
<dbReference type="InterPro" id="IPR001789">
    <property type="entry name" value="Sig_transdc_resp-reg_receiver"/>
</dbReference>
<feature type="domain" description="Histidine kinase" evidence="11">
    <location>
        <begin position="579"/>
        <end position="799"/>
    </location>
</feature>
<keyword evidence="5 10" id="KW-0732">Signal</keyword>
<evidence type="ECO:0000256" key="5">
    <source>
        <dbReference type="ARBA" id="ARBA00022729"/>
    </source>
</evidence>
<dbReference type="CDD" id="cd13705">
    <property type="entry name" value="PBP2_BvgS_D1"/>
    <property type="match status" value="1"/>
</dbReference>
<dbReference type="EC" id="2.7.13.3" evidence="2"/>
<dbReference type="InterPro" id="IPR005467">
    <property type="entry name" value="His_kinase_dom"/>
</dbReference>
<evidence type="ECO:0000256" key="3">
    <source>
        <dbReference type="ARBA" id="ARBA00022553"/>
    </source>
</evidence>
<dbReference type="CDD" id="cd17546">
    <property type="entry name" value="REC_hyHK_CKI1_RcsC-like"/>
    <property type="match status" value="1"/>
</dbReference>
<feature type="signal peptide" evidence="10">
    <location>
        <begin position="1"/>
        <end position="21"/>
    </location>
</feature>
<dbReference type="PROSITE" id="PS50109">
    <property type="entry name" value="HIS_KIN"/>
    <property type="match status" value="1"/>
</dbReference>
<dbReference type="Pfam" id="PF02518">
    <property type="entry name" value="HATPase_c"/>
    <property type="match status" value="1"/>
</dbReference>
<feature type="chain" id="PRO_5016823411" description="histidine kinase" evidence="10">
    <location>
        <begin position="22"/>
        <end position="1050"/>
    </location>
</feature>
<evidence type="ECO:0000256" key="6">
    <source>
        <dbReference type="ARBA" id="ARBA00022777"/>
    </source>
</evidence>
<keyword evidence="4" id="KW-0808">Transferase</keyword>
<dbReference type="FunFam" id="3.30.565.10:FF:000010">
    <property type="entry name" value="Sensor histidine kinase RcsC"/>
    <property type="match status" value="1"/>
</dbReference>
<evidence type="ECO:0000259" key="12">
    <source>
        <dbReference type="PROSITE" id="PS50110"/>
    </source>
</evidence>
<dbReference type="PRINTS" id="PR00344">
    <property type="entry name" value="BCTRLSENSOR"/>
</dbReference>
<dbReference type="InterPro" id="IPR003594">
    <property type="entry name" value="HATPase_dom"/>
</dbReference>
<protein>
    <recommendedName>
        <fullName evidence="2">histidine kinase</fullName>
        <ecNumber evidence="2">2.7.13.3</ecNumber>
    </recommendedName>
</protein>
<comment type="catalytic activity">
    <reaction evidence="1">
        <text>ATP + protein L-histidine = ADP + protein N-phospho-L-histidine.</text>
        <dbReference type="EC" id="2.7.13.3"/>
    </reaction>
</comment>
<dbReference type="PANTHER" id="PTHR43047">
    <property type="entry name" value="TWO-COMPONENT HISTIDINE PROTEIN KINASE"/>
    <property type="match status" value="1"/>
</dbReference>
<evidence type="ECO:0000256" key="2">
    <source>
        <dbReference type="ARBA" id="ARBA00012438"/>
    </source>
</evidence>
<dbReference type="CDD" id="cd00082">
    <property type="entry name" value="HisKA"/>
    <property type="match status" value="1"/>
</dbReference>
<evidence type="ECO:0000256" key="10">
    <source>
        <dbReference type="SAM" id="SignalP"/>
    </source>
</evidence>